<reference evidence="1 2" key="1">
    <citation type="submission" date="2019-08" db="EMBL/GenBank/DDBJ databases">
        <title>Isolation and enrichment of carboxydotrophic bacteria from anaerobic sludge for the production of bio-based chemicals from syngas.</title>
        <authorList>
            <person name="Antares A.L."/>
            <person name="Moreira J."/>
            <person name="Diender M."/>
            <person name="Parshina S.N."/>
            <person name="Stams A.J.M."/>
            <person name="Alves M."/>
            <person name="Alves J.I."/>
            <person name="Sousa D.Z."/>
        </authorList>
    </citation>
    <scope>NUCLEOTIDE SEQUENCE [LARGE SCALE GENOMIC DNA]</scope>
    <source>
        <strain evidence="1 2">JM</strain>
    </source>
</reference>
<evidence type="ECO:0000313" key="1">
    <source>
        <dbReference type="EMBL" id="TYC86504.1"/>
    </source>
</evidence>
<dbReference type="AlphaFoldDB" id="A0A5D0WQY4"/>
<sequence>MLYSIEAGKYIKSVPHEKEYQKWRKKLSDDDYQKVINELNNRIDGSDINTSSWIPGSHWEGTVYEPLFKACNCNVTQSGLFFGLILFELMIERKDVWGFGRYEKGGIPIKGITYFLLNNPPAHP</sequence>
<evidence type="ECO:0000313" key="2">
    <source>
        <dbReference type="Proteomes" id="UP000322619"/>
    </source>
</evidence>
<dbReference type="Proteomes" id="UP000322619">
    <property type="component" value="Unassembled WGS sequence"/>
</dbReference>
<dbReference type="RefSeq" id="WP_148637208.1">
    <property type="nucleotide sequence ID" value="NZ_VSLA01000010.1"/>
</dbReference>
<dbReference type="EMBL" id="VSLA01000010">
    <property type="protein sequence ID" value="TYC86504.1"/>
    <property type="molecule type" value="Genomic_DNA"/>
</dbReference>
<protein>
    <submittedName>
        <fullName evidence="1">Uncharacterized protein</fullName>
    </submittedName>
</protein>
<organism evidence="1 2">
    <name type="scientific">Acetobacterium wieringae</name>
    <dbReference type="NCBI Taxonomy" id="52694"/>
    <lineage>
        <taxon>Bacteria</taxon>
        <taxon>Bacillati</taxon>
        <taxon>Bacillota</taxon>
        <taxon>Clostridia</taxon>
        <taxon>Eubacteriales</taxon>
        <taxon>Eubacteriaceae</taxon>
        <taxon>Acetobacterium</taxon>
    </lineage>
</organism>
<name>A0A5D0WQY4_9FIRM</name>
<gene>
    <name evidence="1" type="ORF">FXB42_06510</name>
</gene>
<comment type="caution">
    <text evidence="1">The sequence shown here is derived from an EMBL/GenBank/DDBJ whole genome shotgun (WGS) entry which is preliminary data.</text>
</comment>
<accession>A0A5D0WQY4</accession>
<proteinExistence type="predicted"/>